<accession>A0A4V2Y3B1</accession>
<dbReference type="Pfam" id="PF01243">
    <property type="entry name" value="PNPOx_N"/>
    <property type="match status" value="1"/>
</dbReference>
<gene>
    <name evidence="4" type="ORF">E1283_11240</name>
</gene>
<dbReference type="PANTHER" id="PTHR35176:SF4">
    <property type="entry name" value="PYRIDOXAMINE 5'-PHOSPHATE OXIDASE-RELATED FMN-BINDING"/>
    <property type="match status" value="1"/>
</dbReference>
<evidence type="ECO:0000313" key="5">
    <source>
        <dbReference type="Proteomes" id="UP000295345"/>
    </source>
</evidence>
<sequence length="175" mass="19153">MPSPEPTSPEPTSTEIDARYSAPGSAPTPWAEALRGLAAAEVYWLSTVRPDGQPHVTPLLSVWLDGALHFTSGAGERKVRNLAANPKCVLTTGDSALDRGLDLVVEGSARQVGDEAGLRRIADAFVAKYGEEWRYEVHDGAFRNRLAQRALVYRVPPSVAFGFRKGEYAQTRWLF</sequence>
<dbReference type="AlphaFoldDB" id="A0A4V2Y3B1"/>
<dbReference type="SUPFAM" id="SSF50475">
    <property type="entry name" value="FMN-binding split barrel"/>
    <property type="match status" value="1"/>
</dbReference>
<dbReference type="GO" id="GO:0016627">
    <property type="term" value="F:oxidoreductase activity, acting on the CH-CH group of donors"/>
    <property type="evidence" value="ECO:0007669"/>
    <property type="project" value="TreeGrafter"/>
</dbReference>
<evidence type="ECO:0000256" key="1">
    <source>
        <dbReference type="ARBA" id="ARBA00023002"/>
    </source>
</evidence>
<keyword evidence="5" id="KW-1185">Reference proteome</keyword>
<evidence type="ECO:0000256" key="2">
    <source>
        <dbReference type="SAM" id="MobiDB-lite"/>
    </source>
</evidence>
<dbReference type="InterPro" id="IPR052019">
    <property type="entry name" value="F420H2_bilvrd_red/Heme_oxyg"/>
</dbReference>
<dbReference type="InterPro" id="IPR012349">
    <property type="entry name" value="Split_barrel_FMN-bd"/>
</dbReference>
<dbReference type="Proteomes" id="UP000295345">
    <property type="component" value="Unassembled WGS sequence"/>
</dbReference>
<dbReference type="InterPro" id="IPR011576">
    <property type="entry name" value="Pyridox_Oxase_N"/>
</dbReference>
<dbReference type="RefSeq" id="WP_132817822.1">
    <property type="nucleotide sequence ID" value="NZ_SMKI01000092.1"/>
</dbReference>
<reference evidence="4 5" key="1">
    <citation type="submission" date="2019-03" db="EMBL/GenBank/DDBJ databases">
        <title>Draft genome sequences of novel Actinobacteria.</title>
        <authorList>
            <person name="Sahin N."/>
            <person name="Ay H."/>
            <person name="Saygin H."/>
        </authorList>
    </citation>
    <scope>NUCLEOTIDE SEQUENCE [LARGE SCALE GENOMIC DNA]</scope>
    <source>
        <strain evidence="4 5">DSM 41900</strain>
    </source>
</reference>
<feature type="domain" description="Pyridoxamine 5'-phosphate oxidase N-terminal" evidence="3">
    <location>
        <begin position="34"/>
        <end position="141"/>
    </location>
</feature>
<feature type="region of interest" description="Disordered" evidence="2">
    <location>
        <begin position="1"/>
        <end position="25"/>
    </location>
</feature>
<dbReference type="OrthoDB" id="157302at2"/>
<keyword evidence="1" id="KW-0560">Oxidoreductase</keyword>
<dbReference type="EMBL" id="SMKI01000092">
    <property type="protein sequence ID" value="TDC75855.1"/>
    <property type="molecule type" value="Genomic_DNA"/>
</dbReference>
<dbReference type="Gene3D" id="2.30.110.10">
    <property type="entry name" value="Electron Transport, Fmn-binding Protein, Chain A"/>
    <property type="match status" value="1"/>
</dbReference>
<comment type="caution">
    <text evidence="4">The sequence shown here is derived from an EMBL/GenBank/DDBJ whole genome shotgun (WGS) entry which is preliminary data.</text>
</comment>
<dbReference type="GO" id="GO:0005829">
    <property type="term" value="C:cytosol"/>
    <property type="evidence" value="ECO:0007669"/>
    <property type="project" value="TreeGrafter"/>
</dbReference>
<name>A0A4V2Y3B1_9ACTN</name>
<protein>
    <submittedName>
        <fullName evidence="4">Pyridoxamine 5'-phosphate oxidase family protein</fullName>
    </submittedName>
</protein>
<dbReference type="PANTHER" id="PTHR35176">
    <property type="entry name" value="HEME OXYGENASE HI_0854-RELATED"/>
    <property type="match status" value="1"/>
</dbReference>
<organism evidence="4 5">
    <name type="scientific">Streptomyces hainanensis</name>
    <dbReference type="NCBI Taxonomy" id="402648"/>
    <lineage>
        <taxon>Bacteria</taxon>
        <taxon>Bacillati</taxon>
        <taxon>Actinomycetota</taxon>
        <taxon>Actinomycetes</taxon>
        <taxon>Kitasatosporales</taxon>
        <taxon>Streptomycetaceae</taxon>
        <taxon>Streptomyces</taxon>
    </lineage>
</organism>
<dbReference type="GO" id="GO:0070967">
    <property type="term" value="F:coenzyme F420 binding"/>
    <property type="evidence" value="ECO:0007669"/>
    <property type="project" value="TreeGrafter"/>
</dbReference>
<evidence type="ECO:0000313" key="4">
    <source>
        <dbReference type="EMBL" id="TDC75855.1"/>
    </source>
</evidence>
<proteinExistence type="predicted"/>
<evidence type="ECO:0000259" key="3">
    <source>
        <dbReference type="Pfam" id="PF01243"/>
    </source>
</evidence>